<dbReference type="AlphaFoldDB" id="B4W3E6"/>
<feature type="compositionally biased region" description="Polar residues" evidence="1">
    <location>
        <begin position="58"/>
        <end position="81"/>
    </location>
</feature>
<sequence length="180" mass="20525">MLQKLYTDDSEITRVKSAKAARSQPPAPPPTRFPSQANTGNRNTRKRADKDNQEKFPNHQSPLVQGQEIRQSATQDSTSNSCPYDPFDLRLNVMKYTTPLRAKLLIFSVLYHPIKKTQHDWLLMKAKPLDDLLFELFSTCPTLEELEAKLYQTAQALEDADENTQAAGAIAQSMKRLYER</sequence>
<organism evidence="2 3">
    <name type="scientific">Coleofasciculus chthonoplastes PCC 7420</name>
    <dbReference type="NCBI Taxonomy" id="118168"/>
    <lineage>
        <taxon>Bacteria</taxon>
        <taxon>Bacillati</taxon>
        <taxon>Cyanobacteriota</taxon>
        <taxon>Cyanophyceae</taxon>
        <taxon>Coleofasciculales</taxon>
        <taxon>Coleofasciculaceae</taxon>
        <taxon>Coleofasciculus</taxon>
    </lineage>
</organism>
<gene>
    <name evidence="2" type="ORF">MC7420_3390</name>
</gene>
<proteinExistence type="predicted"/>
<accession>B4W3E6</accession>
<name>B4W3E6_9CYAN</name>
<dbReference type="EMBL" id="DS989874">
    <property type="protein sequence ID" value="EDX71275.1"/>
    <property type="molecule type" value="Genomic_DNA"/>
</dbReference>
<dbReference type="STRING" id="118168.MC7420_3390"/>
<feature type="compositionally biased region" description="Basic and acidic residues" evidence="1">
    <location>
        <begin position="46"/>
        <end position="57"/>
    </location>
</feature>
<keyword evidence="3" id="KW-1185">Reference proteome</keyword>
<reference evidence="2 3" key="1">
    <citation type="submission" date="2008-07" db="EMBL/GenBank/DDBJ databases">
        <authorList>
            <person name="Tandeau de Marsac N."/>
            <person name="Ferriera S."/>
            <person name="Johnson J."/>
            <person name="Kravitz S."/>
            <person name="Beeson K."/>
            <person name="Sutton G."/>
            <person name="Rogers Y.-H."/>
            <person name="Friedman R."/>
            <person name="Frazier M."/>
            <person name="Venter J.C."/>
        </authorList>
    </citation>
    <scope>NUCLEOTIDE SEQUENCE [LARGE SCALE GENOMIC DNA]</scope>
    <source>
        <strain evidence="2 3">PCC 7420</strain>
    </source>
</reference>
<evidence type="ECO:0000256" key="1">
    <source>
        <dbReference type="SAM" id="MobiDB-lite"/>
    </source>
</evidence>
<protein>
    <submittedName>
        <fullName evidence="2">Uncharacterized protein</fullName>
    </submittedName>
</protein>
<feature type="compositionally biased region" description="Polar residues" evidence="1">
    <location>
        <begin position="33"/>
        <end position="42"/>
    </location>
</feature>
<feature type="region of interest" description="Disordered" evidence="1">
    <location>
        <begin position="1"/>
        <end position="81"/>
    </location>
</feature>
<dbReference type="Proteomes" id="UP000003835">
    <property type="component" value="Unassembled WGS sequence"/>
</dbReference>
<dbReference type="eggNOG" id="COG0515">
    <property type="taxonomic scope" value="Bacteria"/>
</dbReference>
<evidence type="ECO:0000313" key="3">
    <source>
        <dbReference type="Proteomes" id="UP000003835"/>
    </source>
</evidence>
<evidence type="ECO:0000313" key="2">
    <source>
        <dbReference type="EMBL" id="EDX71275.1"/>
    </source>
</evidence>
<dbReference type="HOGENOM" id="CLU_1493788_0_0_3"/>